<keyword evidence="3" id="KW-0479">Metal-binding</keyword>
<keyword evidence="5" id="KW-0408">Iron</keyword>
<dbReference type="Proteomes" id="UP001595796">
    <property type="component" value="Unassembled WGS sequence"/>
</dbReference>
<evidence type="ECO:0000313" key="6">
    <source>
        <dbReference type="EMBL" id="MFC5068048.1"/>
    </source>
</evidence>
<dbReference type="InterPro" id="IPR001128">
    <property type="entry name" value="Cyt_P450"/>
</dbReference>
<gene>
    <name evidence="6" type="ORF">ACFPFW_08455</name>
</gene>
<dbReference type="Pfam" id="PF00067">
    <property type="entry name" value="p450"/>
    <property type="match status" value="1"/>
</dbReference>
<dbReference type="EMBL" id="JBHSJF010000006">
    <property type="protein sequence ID" value="MFC5068048.1"/>
    <property type="molecule type" value="Genomic_DNA"/>
</dbReference>
<dbReference type="Gene3D" id="1.10.630.10">
    <property type="entry name" value="Cytochrome P450"/>
    <property type="match status" value="1"/>
</dbReference>
<dbReference type="RefSeq" id="WP_162799797.1">
    <property type="nucleotide sequence ID" value="NZ_JBHSJF010000006.1"/>
</dbReference>
<dbReference type="InterPro" id="IPR002401">
    <property type="entry name" value="Cyt_P450_E_grp-I"/>
</dbReference>
<comment type="caution">
    <text evidence="6">The sequence shown here is derived from an EMBL/GenBank/DDBJ whole genome shotgun (WGS) entry which is preliminary data.</text>
</comment>
<evidence type="ECO:0000256" key="2">
    <source>
        <dbReference type="ARBA" id="ARBA00022617"/>
    </source>
</evidence>
<evidence type="ECO:0000256" key="4">
    <source>
        <dbReference type="ARBA" id="ARBA00023002"/>
    </source>
</evidence>
<evidence type="ECO:0000256" key="1">
    <source>
        <dbReference type="ARBA" id="ARBA00010617"/>
    </source>
</evidence>
<reference evidence="7" key="1">
    <citation type="journal article" date="2019" name="Int. J. Syst. Evol. Microbiol.">
        <title>The Global Catalogue of Microorganisms (GCM) 10K type strain sequencing project: providing services to taxonomists for standard genome sequencing and annotation.</title>
        <authorList>
            <consortium name="The Broad Institute Genomics Platform"/>
            <consortium name="The Broad Institute Genome Sequencing Center for Infectious Disease"/>
            <person name="Wu L."/>
            <person name="Ma J."/>
        </authorList>
    </citation>
    <scope>NUCLEOTIDE SEQUENCE [LARGE SCALE GENOMIC DNA]</scope>
    <source>
        <strain evidence="7">CGMCC 1.16444</strain>
    </source>
</reference>
<organism evidence="6 7">
    <name type="scientific">Flaviflagellibacter deserti</name>
    <dbReference type="NCBI Taxonomy" id="2267266"/>
    <lineage>
        <taxon>Bacteria</taxon>
        <taxon>Pseudomonadati</taxon>
        <taxon>Pseudomonadota</taxon>
        <taxon>Alphaproteobacteria</taxon>
        <taxon>Hyphomicrobiales</taxon>
        <taxon>Flaviflagellibacter</taxon>
    </lineage>
</organism>
<dbReference type="InterPro" id="IPR036396">
    <property type="entry name" value="Cyt_P450_sf"/>
</dbReference>
<accession>A0ABV9YYX5</accession>
<comment type="similarity">
    <text evidence="1">Belongs to the cytochrome P450 family.</text>
</comment>
<keyword evidence="7" id="KW-1185">Reference proteome</keyword>
<dbReference type="InterPro" id="IPR050705">
    <property type="entry name" value="Cytochrome_P450_3A"/>
</dbReference>
<sequence>MSEGHEFAASGEHFAVECFVQEVRRFYPFFPVIGGRARVESDWRGDKVAEGDWVLLDLYGTNHDARLWQEPDRFKPDRFENWPGDAFSFVAQGAGYVEKSHRCPGEAATIAVMKRAVRVLTKLDYTVPDQDLSVPLGQVPTKPVSGFVIQPF</sequence>
<dbReference type="PANTHER" id="PTHR24302">
    <property type="entry name" value="CYTOCHROME P450 FAMILY 3"/>
    <property type="match status" value="1"/>
</dbReference>
<evidence type="ECO:0000313" key="7">
    <source>
        <dbReference type="Proteomes" id="UP001595796"/>
    </source>
</evidence>
<dbReference type="SUPFAM" id="SSF48264">
    <property type="entry name" value="Cytochrome P450"/>
    <property type="match status" value="1"/>
</dbReference>
<keyword evidence="4" id="KW-0560">Oxidoreductase</keyword>
<dbReference type="PRINTS" id="PR00463">
    <property type="entry name" value="EP450I"/>
</dbReference>
<proteinExistence type="inferred from homology"/>
<keyword evidence="2" id="KW-0349">Heme</keyword>
<evidence type="ECO:0000256" key="5">
    <source>
        <dbReference type="ARBA" id="ARBA00023004"/>
    </source>
</evidence>
<name>A0ABV9YYX5_9HYPH</name>
<dbReference type="PANTHER" id="PTHR24302:SF15">
    <property type="entry name" value="FATTY-ACID PEROXYGENASE"/>
    <property type="match status" value="1"/>
</dbReference>
<protein>
    <submittedName>
        <fullName evidence="6">Cytochrome P450</fullName>
    </submittedName>
</protein>
<evidence type="ECO:0000256" key="3">
    <source>
        <dbReference type="ARBA" id="ARBA00022723"/>
    </source>
</evidence>